<reference evidence="1" key="1">
    <citation type="submission" date="2022-11" db="EMBL/GenBank/DDBJ databases">
        <title>Genome Resource of Sclerotinia nivalis Strain SnTB1, a Plant Pathogen Isolated from American Ginseng.</title>
        <authorList>
            <person name="Fan S."/>
        </authorList>
    </citation>
    <scope>NUCLEOTIDE SEQUENCE</scope>
    <source>
        <strain evidence="1">SnTB1</strain>
    </source>
</reference>
<gene>
    <name evidence="1" type="ORF">OCU04_002383</name>
</gene>
<dbReference type="EMBL" id="JAPEIS010000002">
    <property type="protein sequence ID" value="KAJ8068684.1"/>
    <property type="molecule type" value="Genomic_DNA"/>
</dbReference>
<protein>
    <submittedName>
        <fullName evidence="1">Uncharacterized protein</fullName>
    </submittedName>
</protein>
<evidence type="ECO:0000313" key="1">
    <source>
        <dbReference type="EMBL" id="KAJ8068684.1"/>
    </source>
</evidence>
<dbReference type="Proteomes" id="UP001152300">
    <property type="component" value="Unassembled WGS sequence"/>
</dbReference>
<proteinExistence type="predicted"/>
<organism evidence="1 2">
    <name type="scientific">Sclerotinia nivalis</name>
    <dbReference type="NCBI Taxonomy" id="352851"/>
    <lineage>
        <taxon>Eukaryota</taxon>
        <taxon>Fungi</taxon>
        <taxon>Dikarya</taxon>
        <taxon>Ascomycota</taxon>
        <taxon>Pezizomycotina</taxon>
        <taxon>Leotiomycetes</taxon>
        <taxon>Helotiales</taxon>
        <taxon>Sclerotiniaceae</taxon>
        <taxon>Sclerotinia</taxon>
    </lineage>
</organism>
<sequence length="104" mass="11737">MAIPIIIRLQNRSLKSSIKNLPSSIEITTNTTVEDVKRLIAKEIHFNDCNRIGLFSVNGKTSLKDRKALVTQQTDVMSTGILAVRDLDMPLIVQMCFDIRIPLR</sequence>
<dbReference type="AlphaFoldDB" id="A0A9X0ATK9"/>
<evidence type="ECO:0000313" key="2">
    <source>
        <dbReference type="Proteomes" id="UP001152300"/>
    </source>
</evidence>
<comment type="caution">
    <text evidence="1">The sequence shown here is derived from an EMBL/GenBank/DDBJ whole genome shotgun (WGS) entry which is preliminary data.</text>
</comment>
<dbReference type="OrthoDB" id="540503at2759"/>
<name>A0A9X0ATK9_9HELO</name>
<accession>A0A9X0ATK9</accession>
<keyword evidence="2" id="KW-1185">Reference proteome</keyword>